<dbReference type="WBParaSite" id="HDID_0000730801-mRNA-1">
    <property type="protein sequence ID" value="HDID_0000730801-mRNA-1"/>
    <property type="gene ID" value="HDID_0000730801"/>
</dbReference>
<sequence length="186" mass="20850">MEETCWEGEPIAVNIVLTGGKEEFDCKISVSVIKFHFELYCHVNAAQSLPEAQFHLDGTSKVEISRLKLSPLPNAKERTMFSLMSEPAESRFEHGLGFRAISSKLVNNFKSMQTFFKSTKVSVPKSPIRSEIWINPLNINANDAENLLQSPIKIMPQRKASAACQQNTYARQPPPLNSTSTPQRVI</sequence>
<proteinExistence type="predicted"/>
<evidence type="ECO:0000313" key="4">
    <source>
        <dbReference type="WBParaSite" id="HDID_0000730801-mRNA-1"/>
    </source>
</evidence>
<dbReference type="EMBL" id="UYSG01010923">
    <property type="protein sequence ID" value="VDL59624.1"/>
    <property type="molecule type" value="Genomic_DNA"/>
</dbReference>
<protein>
    <submittedName>
        <fullName evidence="4">C2 NT-type domain-containing protein</fullName>
    </submittedName>
</protein>
<evidence type="ECO:0000256" key="1">
    <source>
        <dbReference type="SAM" id="MobiDB-lite"/>
    </source>
</evidence>
<name>A0A0R3SQG2_HYMDI</name>
<feature type="compositionally biased region" description="Polar residues" evidence="1">
    <location>
        <begin position="177"/>
        <end position="186"/>
    </location>
</feature>
<reference evidence="4" key="1">
    <citation type="submission" date="2017-02" db="UniProtKB">
        <authorList>
            <consortium name="WormBaseParasite"/>
        </authorList>
    </citation>
    <scope>IDENTIFICATION</scope>
</reference>
<feature type="region of interest" description="Disordered" evidence="1">
    <location>
        <begin position="163"/>
        <end position="186"/>
    </location>
</feature>
<dbReference type="AlphaFoldDB" id="A0A0R3SQG2"/>
<evidence type="ECO:0000313" key="3">
    <source>
        <dbReference type="Proteomes" id="UP000274504"/>
    </source>
</evidence>
<organism evidence="4">
    <name type="scientific">Hymenolepis diminuta</name>
    <name type="common">Rat tapeworm</name>
    <dbReference type="NCBI Taxonomy" id="6216"/>
    <lineage>
        <taxon>Eukaryota</taxon>
        <taxon>Metazoa</taxon>
        <taxon>Spiralia</taxon>
        <taxon>Lophotrochozoa</taxon>
        <taxon>Platyhelminthes</taxon>
        <taxon>Cestoda</taxon>
        <taxon>Eucestoda</taxon>
        <taxon>Cyclophyllidea</taxon>
        <taxon>Hymenolepididae</taxon>
        <taxon>Hymenolepis</taxon>
    </lineage>
</organism>
<gene>
    <name evidence="2" type="ORF">HDID_LOCUS7306</name>
</gene>
<evidence type="ECO:0000313" key="2">
    <source>
        <dbReference type="EMBL" id="VDL59624.1"/>
    </source>
</evidence>
<accession>A0A0R3SQG2</accession>
<dbReference type="Proteomes" id="UP000274504">
    <property type="component" value="Unassembled WGS sequence"/>
</dbReference>
<reference evidence="2 3" key="2">
    <citation type="submission" date="2018-11" db="EMBL/GenBank/DDBJ databases">
        <authorList>
            <consortium name="Pathogen Informatics"/>
        </authorList>
    </citation>
    <scope>NUCLEOTIDE SEQUENCE [LARGE SCALE GENOMIC DNA]</scope>
</reference>